<dbReference type="Proteomes" id="UP000032604">
    <property type="component" value="Chromosome"/>
</dbReference>
<feature type="region of interest" description="Disordered" evidence="7">
    <location>
        <begin position="910"/>
        <end position="946"/>
    </location>
</feature>
<sequence>MDERRTLDHQLRTLRFWLLLELLNPQAVPPVTARSDASEARVSAWRPGDPLPWETLPTPPPRYGAKRVWRHTVYLGAYPLEATFARLHALFPEDRDAYQERRGGTTAAAGLLVDDGGRYVPDSAILSSASWAVGHLSSSSTTSREWIDDFGRAAEAWAEAVDEHEGARADARDAGLEPLDGDALSGLLRLAHASAGLVGDTELATDVIRIQSVPMSLRTAEGAPEIDFLNSFHLEDLTSVSEQVARSDVGAALSAYLTGDGDVAEDRRIDVVADIDAMEAGAGIARLPKGRWPTKPSHPLATSQQFAVDHALHDLTPTAGLMGVNGPPGTGKTTMLRDILAGNITERAGRLSALARPEDAFTSVVHQWNGAQGHRMSVPQLRPELTGFEMVVASSNNSAVENISSQIPGRDAIDERWQASADYFGELASLVMRRAGASPSSSDGDEAGAWGLVAARLGRKENRSTFFSSFWFGEQSDGRAADRRAPVRGMQELLTRWKDGSEPFRPWADARRAFQDAERRVDELIRERSEADARRRRLPHLREEEHEIAGTVVRLETWATQVDAEAAAHAVARADAAAELERAAGRIQDHVLVKPGLWETLFTLGRAIRDWRLALRPLEVARDQAAALDDVERRRSEADRLAQARAAQEVGAARQELSAVRRRVAVTTRECEQDDARLTGPRPGAGRTDQEREMVAPWLDATLDAARSDLVLAALDLHRDFLANAAATMLRGLRAACQVVAGSSPADLEGEKLKAAWQLFFLVVPAISTTFASSGRMFGSLGREALGWLLIDEAGQAAPQHAVASIWRARRVVAVGDPLQLPPIISVPQKTIGALALAHGVTPTWIPPRASVQTLADRVARFGTSLPQGDETVWVSAPLRVHRRCDDPMFTICNRMAYAGLMFHAVPDRSDATPPDRFDGPDGPRITPSHWADEPATTPGSHLQPGQLERTRSAIDYLLGLGVGAEEIIAISPFRSVVDRLDSLKHDYPGLTAGTIHTAQGREAEVVLLVLGGDPDKPGARAWAAENVNLLNVAVSRARRRLYVVGDLASWRQHPYFSQVAAAIPARRRGGGAD</sequence>
<dbReference type="EMBL" id="CP011043">
    <property type="protein sequence ID" value="AJW79256.1"/>
    <property type="molecule type" value="Genomic_DNA"/>
</dbReference>
<evidence type="ECO:0000259" key="9">
    <source>
        <dbReference type="Pfam" id="PF13087"/>
    </source>
</evidence>
<accession>A0A0D5CI15</accession>
<feature type="compositionally biased region" description="Basic and acidic residues" evidence="7">
    <location>
        <begin position="910"/>
        <end position="922"/>
    </location>
</feature>
<keyword evidence="4" id="KW-0347">Helicase</keyword>
<dbReference type="KEGG" id="cmh:VO01_09075"/>
<keyword evidence="6" id="KW-0175">Coiled coil</keyword>
<dbReference type="RefSeq" id="WP_045528403.1">
    <property type="nucleotide sequence ID" value="NZ_CP011043.1"/>
</dbReference>
<keyword evidence="5" id="KW-0067">ATP-binding</keyword>
<protein>
    <submittedName>
        <fullName evidence="10">ATPase AAA</fullName>
    </submittedName>
</protein>
<evidence type="ECO:0000256" key="2">
    <source>
        <dbReference type="ARBA" id="ARBA00022741"/>
    </source>
</evidence>
<dbReference type="InterPro" id="IPR050534">
    <property type="entry name" value="Coronavir_polyprotein_1ab"/>
</dbReference>
<feature type="domain" description="DNA2/NAM7 helicase helicase" evidence="8">
    <location>
        <begin position="768"/>
        <end position="825"/>
    </location>
</feature>
<name>A0A0D5CI15_9MICO</name>
<dbReference type="AlphaFoldDB" id="A0A0D5CI15"/>
<dbReference type="HOGENOM" id="CLU_004155_0_0_11"/>
<dbReference type="PATRIC" id="fig|33014.5.peg.1876"/>
<dbReference type="PANTHER" id="PTHR43788:SF8">
    <property type="entry name" value="DNA-BINDING PROTEIN SMUBP-2"/>
    <property type="match status" value="1"/>
</dbReference>
<dbReference type="OrthoDB" id="3197455at2"/>
<keyword evidence="3" id="KW-0378">Hydrolase</keyword>
<comment type="similarity">
    <text evidence="1">Belongs to the DNA2/NAM7 helicase family.</text>
</comment>
<feature type="region of interest" description="Disordered" evidence="7">
    <location>
        <begin position="671"/>
        <end position="691"/>
    </location>
</feature>
<evidence type="ECO:0000256" key="5">
    <source>
        <dbReference type="ARBA" id="ARBA00022840"/>
    </source>
</evidence>
<dbReference type="Pfam" id="PF13086">
    <property type="entry name" value="AAA_11"/>
    <property type="match status" value="1"/>
</dbReference>
<dbReference type="Gene3D" id="3.40.50.300">
    <property type="entry name" value="P-loop containing nucleotide triphosphate hydrolases"/>
    <property type="match status" value="3"/>
</dbReference>
<dbReference type="GO" id="GO:0016787">
    <property type="term" value="F:hydrolase activity"/>
    <property type="evidence" value="ECO:0007669"/>
    <property type="project" value="UniProtKB-KW"/>
</dbReference>
<dbReference type="InterPro" id="IPR041677">
    <property type="entry name" value="DNA2/NAM7_AAA_11"/>
</dbReference>
<organism evidence="10 11">
    <name type="scientific">Clavibacter michiganensis subsp. insidiosus</name>
    <dbReference type="NCBI Taxonomy" id="33014"/>
    <lineage>
        <taxon>Bacteria</taxon>
        <taxon>Bacillati</taxon>
        <taxon>Actinomycetota</taxon>
        <taxon>Actinomycetes</taxon>
        <taxon>Micrococcales</taxon>
        <taxon>Microbacteriaceae</taxon>
        <taxon>Clavibacter</taxon>
    </lineage>
</organism>
<dbReference type="InterPro" id="IPR047187">
    <property type="entry name" value="SF1_C_Upf1"/>
</dbReference>
<feature type="domain" description="DNA2/NAM7 helicase-like C-terminal" evidence="9">
    <location>
        <begin position="941"/>
        <end position="1047"/>
    </location>
</feature>
<reference evidence="10 11" key="1">
    <citation type="journal article" date="2015" name="Genome Announc.">
        <title>Complete Genome Sequence of Clavibacter michiganensis subsp. insidiosus R1-1 Using PacBio Single-Molecule Real-Time Technology.</title>
        <authorList>
            <person name="Lu Y."/>
            <person name="Samac D.A."/>
            <person name="Glazebrook J."/>
            <person name="Ishimaru C.A."/>
        </authorList>
    </citation>
    <scope>NUCLEOTIDE SEQUENCE [LARGE SCALE GENOMIC DNA]</scope>
    <source>
        <strain evidence="10 11">R1-1</strain>
    </source>
</reference>
<dbReference type="SUPFAM" id="SSF52540">
    <property type="entry name" value="P-loop containing nucleoside triphosphate hydrolases"/>
    <property type="match status" value="1"/>
</dbReference>
<dbReference type="InterPro" id="IPR027417">
    <property type="entry name" value="P-loop_NTPase"/>
</dbReference>
<evidence type="ECO:0000259" key="8">
    <source>
        <dbReference type="Pfam" id="PF13086"/>
    </source>
</evidence>
<evidence type="ECO:0000256" key="6">
    <source>
        <dbReference type="SAM" id="Coils"/>
    </source>
</evidence>
<evidence type="ECO:0000256" key="4">
    <source>
        <dbReference type="ARBA" id="ARBA00022806"/>
    </source>
</evidence>
<dbReference type="PANTHER" id="PTHR43788">
    <property type="entry name" value="DNA2/NAM7 HELICASE FAMILY MEMBER"/>
    <property type="match status" value="1"/>
</dbReference>
<gene>
    <name evidence="10" type="ORF">VO01_09075</name>
</gene>
<dbReference type="GO" id="GO:0005524">
    <property type="term" value="F:ATP binding"/>
    <property type="evidence" value="ECO:0007669"/>
    <property type="project" value="UniProtKB-KW"/>
</dbReference>
<feature type="coiled-coil region" evidence="6">
    <location>
        <begin position="507"/>
        <end position="534"/>
    </location>
</feature>
<proteinExistence type="inferred from homology"/>
<evidence type="ECO:0000256" key="7">
    <source>
        <dbReference type="SAM" id="MobiDB-lite"/>
    </source>
</evidence>
<evidence type="ECO:0000256" key="1">
    <source>
        <dbReference type="ARBA" id="ARBA00007913"/>
    </source>
</evidence>
<evidence type="ECO:0000313" key="10">
    <source>
        <dbReference type="EMBL" id="AJW79256.1"/>
    </source>
</evidence>
<evidence type="ECO:0000256" key="3">
    <source>
        <dbReference type="ARBA" id="ARBA00022801"/>
    </source>
</evidence>
<dbReference type="GO" id="GO:0043139">
    <property type="term" value="F:5'-3' DNA helicase activity"/>
    <property type="evidence" value="ECO:0007669"/>
    <property type="project" value="TreeGrafter"/>
</dbReference>
<dbReference type="Pfam" id="PF13087">
    <property type="entry name" value="AAA_12"/>
    <property type="match status" value="1"/>
</dbReference>
<dbReference type="CDD" id="cd18808">
    <property type="entry name" value="SF1_C_Upf1"/>
    <property type="match status" value="1"/>
</dbReference>
<evidence type="ECO:0000313" key="11">
    <source>
        <dbReference type="Proteomes" id="UP000032604"/>
    </source>
</evidence>
<dbReference type="InterPro" id="IPR041679">
    <property type="entry name" value="DNA2/NAM7-like_C"/>
</dbReference>
<keyword evidence="2" id="KW-0547">Nucleotide-binding</keyword>